<reference evidence="1" key="1">
    <citation type="submission" date="2022-11" db="EMBL/GenBank/DDBJ databases">
        <title>Draft genome sequence of Sellimonas catena strain 18CBH55.</title>
        <authorList>
            <person name="Hisatomi A."/>
            <person name="Ohkuma M."/>
            <person name="Sakamoto M."/>
        </authorList>
    </citation>
    <scope>NUCLEOTIDE SEQUENCE</scope>
    <source>
        <strain evidence="1">18CBH55</strain>
    </source>
</reference>
<dbReference type="AlphaFoldDB" id="A0A9W6FE70"/>
<dbReference type="EMBL" id="BSCH01000002">
    <property type="protein sequence ID" value="GLG88879.1"/>
    <property type="molecule type" value="Genomic_DNA"/>
</dbReference>
<organism evidence="1 2">
    <name type="scientific">Sellimonas catena</name>
    <dbReference type="NCBI Taxonomy" id="2994035"/>
    <lineage>
        <taxon>Bacteria</taxon>
        <taxon>Bacillati</taxon>
        <taxon>Bacillota</taxon>
        <taxon>Clostridia</taxon>
        <taxon>Lachnospirales</taxon>
        <taxon>Lachnospiraceae</taxon>
        <taxon>Sellimonas</taxon>
    </lineage>
</organism>
<evidence type="ECO:0000313" key="2">
    <source>
        <dbReference type="Proteomes" id="UP001145094"/>
    </source>
</evidence>
<dbReference type="Proteomes" id="UP001145094">
    <property type="component" value="Unassembled WGS sequence"/>
</dbReference>
<reference evidence="1" key="2">
    <citation type="submission" date="2022-11" db="EMBL/GenBank/DDBJ databases">
        <title>Draft genome sequence of Sellimonas catena strain 18CBH55.</title>
        <authorList>
            <person name="Atsushi H."/>
            <person name="Moriya O."/>
            <person name="Mitsuo S."/>
        </authorList>
    </citation>
    <scope>NUCLEOTIDE SEQUENCE</scope>
    <source>
        <strain evidence="1">18CBH55</strain>
    </source>
</reference>
<evidence type="ECO:0000313" key="1">
    <source>
        <dbReference type="EMBL" id="GLG88879.1"/>
    </source>
</evidence>
<sequence>MISNKNPYYLVKFIDKKWADKLMDGKVFMRAIACFGDISRRSLDSQNEFRGDVLEGINYSFDNQFGLIDVLTYREKIYCLYALEFDEETESLIKPDQRILEFGNTAVIIHNTNEFLRRVCYAMLDRFGNDFWTSFQRVKYDVNFSVEQPYDEFCKASSYAYQNEFRIVLDLAMGKFNPEILKDVTDFARLTFKGKIEEDTNPDSLSDSLTLDIGDIRDISISVPSSDLLKDDFKFPAGLMPPRTILPMRMPREPMPTFFKLAAKLP</sequence>
<name>A0A9W6FE70_9FIRM</name>
<proteinExistence type="predicted"/>
<gene>
    <name evidence="1" type="ORF">Selli2_03050</name>
</gene>
<accession>A0A9W6FE70</accession>
<protein>
    <submittedName>
        <fullName evidence="1">Uncharacterized protein</fullName>
    </submittedName>
</protein>
<comment type="caution">
    <text evidence="1">The sequence shown here is derived from an EMBL/GenBank/DDBJ whole genome shotgun (WGS) entry which is preliminary data.</text>
</comment>
<dbReference type="RefSeq" id="WP_281844313.1">
    <property type="nucleotide sequence ID" value="NZ_BSCH01000002.1"/>
</dbReference>
<reference evidence="1" key="3">
    <citation type="journal article" date="2023" name="Int. J. Syst. Evol. Microbiol.">
        <title>Sellimonas catena sp. nov., isolated from human faeces.</title>
        <authorList>
            <person name="Hisatomi A."/>
            <person name="Ohkuma M."/>
            <person name="Sakamoto M."/>
        </authorList>
    </citation>
    <scope>NUCLEOTIDE SEQUENCE</scope>
    <source>
        <strain evidence="1">18CBH55</strain>
    </source>
</reference>